<evidence type="ECO:0000313" key="2">
    <source>
        <dbReference type="EMBL" id="CAA9392257.1"/>
    </source>
</evidence>
<protein>
    <submittedName>
        <fullName evidence="2">Uncharacterized protein</fullName>
    </submittedName>
</protein>
<feature type="compositionally biased region" description="Basic and acidic residues" evidence="1">
    <location>
        <begin position="1"/>
        <end position="12"/>
    </location>
</feature>
<feature type="non-terminal residue" evidence="2">
    <location>
        <position position="1"/>
    </location>
</feature>
<sequence>APSHGEEVRGVEAARPGRCRRHGGGRCRDRARGARAPVVLARRGPRAAAPPARRGGGALV</sequence>
<dbReference type="EMBL" id="CADCUN010000175">
    <property type="protein sequence ID" value="CAA9392257.1"/>
    <property type="molecule type" value="Genomic_DNA"/>
</dbReference>
<dbReference type="AlphaFoldDB" id="A0A6J4NME0"/>
<feature type="non-terminal residue" evidence="2">
    <location>
        <position position="60"/>
    </location>
</feature>
<proteinExistence type="predicted"/>
<organism evidence="2">
    <name type="scientific">uncultured Nocardioides sp</name>
    <dbReference type="NCBI Taxonomy" id="198441"/>
    <lineage>
        <taxon>Bacteria</taxon>
        <taxon>Bacillati</taxon>
        <taxon>Actinomycetota</taxon>
        <taxon>Actinomycetes</taxon>
        <taxon>Propionibacteriales</taxon>
        <taxon>Nocardioidaceae</taxon>
        <taxon>Nocardioides</taxon>
        <taxon>environmental samples</taxon>
    </lineage>
</organism>
<evidence type="ECO:0000256" key="1">
    <source>
        <dbReference type="SAM" id="MobiDB-lite"/>
    </source>
</evidence>
<feature type="region of interest" description="Disordered" evidence="1">
    <location>
        <begin position="1"/>
        <end position="32"/>
    </location>
</feature>
<reference evidence="2" key="1">
    <citation type="submission" date="2020-02" db="EMBL/GenBank/DDBJ databases">
        <authorList>
            <person name="Meier V. D."/>
        </authorList>
    </citation>
    <scope>NUCLEOTIDE SEQUENCE</scope>
    <source>
        <strain evidence="2">AVDCRST_MAG60</strain>
    </source>
</reference>
<accession>A0A6J4NME0</accession>
<gene>
    <name evidence="2" type="ORF">AVDCRST_MAG60-1615</name>
</gene>
<name>A0A6J4NME0_9ACTN</name>